<dbReference type="InterPro" id="IPR005152">
    <property type="entry name" value="Lipase_secreted"/>
</dbReference>
<dbReference type="GO" id="GO:0016042">
    <property type="term" value="P:lipid catabolic process"/>
    <property type="evidence" value="ECO:0007669"/>
    <property type="project" value="InterPro"/>
</dbReference>
<keyword evidence="1" id="KW-0732">Signal</keyword>
<feature type="signal peptide" evidence="1">
    <location>
        <begin position="1"/>
        <end position="17"/>
    </location>
</feature>
<dbReference type="PANTHER" id="PTHR34853">
    <property type="match status" value="1"/>
</dbReference>
<protein>
    <recommendedName>
        <fullName evidence="2">Serine aminopeptidase S33 domain-containing protein</fullName>
    </recommendedName>
</protein>
<evidence type="ECO:0000313" key="4">
    <source>
        <dbReference type="Proteomes" id="UP001397290"/>
    </source>
</evidence>
<dbReference type="Gene3D" id="3.40.50.1820">
    <property type="entry name" value="alpha/beta hydrolase"/>
    <property type="match status" value="2"/>
</dbReference>
<dbReference type="InterPro" id="IPR029058">
    <property type="entry name" value="AB_hydrolase_fold"/>
</dbReference>
<comment type="caution">
    <text evidence="3">The sequence shown here is derived from an EMBL/GenBank/DDBJ whole genome shotgun (WGS) entry which is preliminary data.</text>
</comment>
<reference evidence="3 4" key="1">
    <citation type="submission" date="2020-02" db="EMBL/GenBank/DDBJ databases">
        <title>Comparative genomics of the hypocrealean fungal genus Beauvera.</title>
        <authorList>
            <person name="Showalter D.N."/>
            <person name="Bushley K.E."/>
            <person name="Rehner S.A."/>
        </authorList>
    </citation>
    <scope>NUCLEOTIDE SEQUENCE [LARGE SCALE GENOMIC DNA]</scope>
    <source>
        <strain evidence="3 4">ARSEF4384</strain>
    </source>
</reference>
<dbReference type="Proteomes" id="UP001397290">
    <property type="component" value="Unassembled WGS sequence"/>
</dbReference>
<dbReference type="InterPro" id="IPR022742">
    <property type="entry name" value="Hydrolase_4"/>
</dbReference>
<evidence type="ECO:0000259" key="2">
    <source>
        <dbReference type="Pfam" id="PF12146"/>
    </source>
</evidence>
<dbReference type="GO" id="GO:0004806">
    <property type="term" value="F:triacylglycerol lipase activity"/>
    <property type="evidence" value="ECO:0007669"/>
    <property type="project" value="InterPro"/>
</dbReference>
<evidence type="ECO:0000313" key="3">
    <source>
        <dbReference type="EMBL" id="KAK8145903.1"/>
    </source>
</evidence>
<sequence>MHVKSLTCLATVAAVTAADQVANFILPEAAYPAYGCGEECQKAINQAVPADIVAVGLDFDSGFYATADNFSTSLPPGEVLKFETLNANDRLVSSGTSLFRLQYTSRDLDGAIVPATAFVALPQGSNYARQQYHQQQQGRQGRQKLPVVAWAHGTIGLFAGCAPSNGPNMYDYGTWQPLVQRGYAVVATDYAGLGSNYTSHKYLSHRAHVNDVYYSVRAARRVLGAALADEWMAAGHSQGGGAAWKLAESSLVRNDTSYLGTVAIAPATYVVDMFFDNLGKHIPALLGYFTYFPFALQRAVPSLNNSSSSSSNSSSSSSNSSSAFVALDMQKRLHLAERMQVCISGMFAMVAGLNSSQIVDAAGLARSRPEMLAWQGENSAAQGDRSPAPVLVVQGAADTTVLANTTRRACKRSCEAGNEVHLRLYAGQEHSATTEAAAPEWVGWIDERFYGRAARVGRNCTEQAQDLFAGSDTKAAPEE</sequence>
<name>A0AAW0RV83_9HYPO</name>
<proteinExistence type="predicted"/>
<feature type="domain" description="Serine aminopeptidase S33" evidence="2">
    <location>
        <begin position="176"/>
        <end position="435"/>
    </location>
</feature>
<dbReference type="PANTHER" id="PTHR34853:SF1">
    <property type="entry name" value="LIPASE 5"/>
    <property type="match status" value="1"/>
</dbReference>
<dbReference type="Pfam" id="PF12146">
    <property type="entry name" value="Hydrolase_4"/>
    <property type="match status" value="1"/>
</dbReference>
<keyword evidence="4" id="KW-1185">Reference proteome</keyword>
<feature type="chain" id="PRO_5043351184" description="Serine aminopeptidase S33 domain-containing protein" evidence="1">
    <location>
        <begin position="18"/>
        <end position="479"/>
    </location>
</feature>
<dbReference type="SUPFAM" id="SSF53474">
    <property type="entry name" value="alpha/beta-Hydrolases"/>
    <property type="match status" value="1"/>
</dbReference>
<dbReference type="EMBL" id="JAAHCF010000247">
    <property type="protein sequence ID" value="KAK8145903.1"/>
    <property type="molecule type" value="Genomic_DNA"/>
</dbReference>
<organism evidence="3 4">
    <name type="scientific">Beauveria asiatica</name>
    <dbReference type="NCBI Taxonomy" id="1069075"/>
    <lineage>
        <taxon>Eukaryota</taxon>
        <taxon>Fungi</taxon>
        <taxon>Dikarya</taxon>
        <taxon>Ascomycota</taxon>
        <taxon>Pezizomycotina</taxon>
        <taxon>Sordariomycetes</taxon>
        <taxon>Hypocreomycetidae</taxon>
        <taxon>Hypocreales</taxon>
        <taxon>Cordycipitaceae</taxon>
        <taxon>Beauveria</taxon>
    </lineage>
</organism>
<gene>
    <name evidence="3" type="ORF">G3M48_003818</name>
</gene>
<dbReference type="AlphaFoldDB" id="A0AAW0RV83"/>
<accession>A0AAW0RV83</accession>
<evidence type="ECO:0000256" key="1">
    <source>
        <dbReference type="SAM" id="SignalP"/>
    </source>
</evidence>